<reference evidence="1 2" key="1">
    <citation type="submission" date="2010-02" db="EMBL/GenBank/DDBJ databases">
        <authorList>
            <person name="Weinstock G."/>
            <person name="Sodergren E."/>
            <person name="Clifton S."/>
            <person name="Fulton L."/>
            <person name="Fulton B."/>
            <person name="Courtney L."/>
            <person name="Fronick C."/>
            <person name="Harrison M."/>
            <person name="Strong C."/>
            <person name="Farmer C."/>
            <person name="Delahaunty K."/>
            <person name="Markovic C."/>
            <person name="Hall O."/>
            <person name="Minx P."/>
            <person name="Tomlinson C."/>
            <person name="Mitreva M."/>
            <person name="Nelson J."/>
            <person name="Hou S."/>
            <person name="Wollam A."/>
            <person name="Pepin K.H."/>
            <person name="Johnson M."/>
            <person name="Bhonagiri V."/>
            <person name="Zhang X."/>
            <person name="Suruliraj S."/>
            <person name="Warren W."/>
            <person name="Chinwalla A."/>
            <person name="Mardis E.R."/>
            <person name="Wilson R.K."/>
        </authorList>
    </citation>
    <scope>NUCLEOTIDE SEQUENCE [LARGE SCALE GENOMIC DNA]</scope>
    <source>
        <strain evidence="1 2">DSM 20213</strain>
    </source>
</reference>
<proteinExistence type="predicted"/>
<protein>
    <submittedName>
        <fullName evidence="1">Uncharacterized protein</fullName>
    </submittedName>
</protein>
<dbReference type="EMBL" id="ACCG02000012">
    <property type="protein sequence ID" value="EFE88686.1"/>
    <property type="molecule type" value="Genomic_DNA"/>
</dbReference>
<evidence type="ECO:0000313" key="1">
    <source>
        <dbReference type="EMBL" id="EFE88686.1"/>
    </source>
</evidence>
<dbReference type="HOGENOM" id="CLU_3115059_0_0_11"/>
<dbReference type="AlphaFoldDB" id="D4BR42"/>
<comment type="caution">
    <text evidence="1">The sequence shown here is derived from an EMBL/GenBank/DDBJ whole genome shotgun (WGS) entry which is preliminary data.</text>
</comment>
<keyword evidence="2" id="KW-1185">Reference proteome</keyword>
<evidence type="ECO:0000313" key="2">
    <source>
        <dbReference type="Proteomes" id="UP000003191"/>
    </source>
</evidence>
<dbReference type="Proteomes" id="UP000003191">
    <property type="component" value="Unassembled WGS sequence"/>
</dbReference>
<accession>D4BR42</accession>
<organism evidence="1 2">
    <name type="scientific">Bifidobacterium breve DSM 20213 = JCM 1192</name>
    <dbReference type="NCBI Taxonomy" id="518634"/>
    <lineage>
        <taxon>Bacteria</taxon>
        <taxon>Bacillati</taxon>
        <taxon>Actinomycetota</taxon>
        <taxon>Actinomycetes</taxon>
        <taxon>Bifidobacteriales</taxon>
        <taxon>Bifidobacteriaceae</taxon>
        <taxon>Bifidobacterium</taxon>
    </lineage>
</organism>
<gene>
    <name evidence="1" type="ORF">BIFBRE_04575</name>
</gene>
<sequence>MHNRHPLESLDFHISTSLFQRVAAGRRLPYSVSHGGRCGLPSTLDRKDRP</sequence>
<name>D4BR42_BIFBR</name>